<organism evidence="2 3">
    <name type="scientific">Arthrobacter terrae</name>
    <dbReference type="NCBI Taxonomy" id="2935737"/>
    <lineage>
        <taxon>Bacteria</taxon>
        <taxon>Bacillati</taxon>
        <taxon>Actinomycetota</taxon>
        <taxon>Actinomycetes</taxon>
        <taxon>Micrococcales</taxon>
        <taxon>Micrococcaceae</taxon>
        <taxon>Arthrobacter</taxon>
    </lineage>
</organism>
<dbReference type="Proteomes" id="UP000655366">
    <property type="component" value="Unassembled WGS sequence"/>
</dbReference>
<dbReference type="SUPFAM" id="SSF81301">
    <property type="entry name" value="Nucleotidyltransferase"/>
    <property type="match status" value="1"/>
</dbReference>
<gene>
    <name evidence="2" type="ORF">IV500_18175</name>
</gene>
<evidence type="ECO:0000313" key="2">
    <source>
        <dbReference type="EMBL" id="MBG0741296.1"/>
    </source>
</evidence>
<dbReference type="PANTHER" id="PTHR47837:SF1">
    <property type="entry name" value="GTP PYROPHOSPHOKINASE YJBM"/>
    <property type="match status" value="1"/>
</dbReference>
<dbReference type="Pfam" id="PF04607">
    <property type="entry name" value="RelA_SpoT"/>
    <property type="match status" value="1"/>
</dbReference>
<dbReference type="InterPro" id="IPR007685">
    <property type="entry name" value="RelA_SpoT"/>
</dbReference>
<evidence type="ECO:0000259" key="1">
    <source>
        <dbReference type="Pfam" id="PF04607"/>
    </source>
</evidence>
<dbReference type="InterPro" id="IPR043519">
    <property type="entry name" value="NT_sf"/>
</dbReference>
<proteinExistence type="predicted"/>
<dbReference type="RefSeq" id="WP_196398233.1">
    <property type="nucleotide sequence ID" value="NZ_JADNYM010000028.1"/>
</dbReference>
<dbReference type="Gene3D" id="3.30.460.10">
    <property type="entry name" value="Beta Polymerase, domain 2"/>
    <property type="match status" value="1"/>
</dbReference>
<feature type="domain" description="RelA/SpoT" evidence="1">
    <location>
        <begin position="43"/>
        <end position="163"/>
    </location>
</feature>
<dbReference type="AlphaFoldDB" id="A0A931G5W3"/>
<reference evidence="2 3" key="1">
    <citation type="submission" date="2020-11" db="EMBL/GenBank/DDBJ databases">
        <title>Arthrobacter antarcticus sp. nov., isolated from Antarctic Soil.</title>
        <authorList>
            <person name="Li J."/>
        </authorList>
    </citation>
    <scope>NUCLEOTIDE SEQUENCE [LARGE SCALE GENOMIC DNA]</scope>
    <source>
        <strain evidence="2 3">Z1-20</strain>
    </source>
</reference>
<keyword evidence="3" id="KW-1185">Reference proteome</keyword>
<dbReference type="InterPro" id="IPR052366">
    <property type="entry name" value="GTP_Pyrophosphokinase"/>
</dbReference>
<dbReference type="PANTHER" id="PTHR47837">
    <property type="entry name" value="GTP PYROPHOSPHOKINASE YJBM"/>
    <property type="match status" value="1"/>
</dbReference>
<comment type="caution">
    <text evidence="2">The sequence shown here is derived from an EMBL/GenBank/DDBJ whole genome shotgun (WGS) entry which is preliminary data.</text>
</comment>
<dbReference type="EMBL" id="JADNYM010000028">
    <property type="protein sequence ID" value="MBG0741296.1"/>
    <property type="molecule type" value="Genomic_DNA"/>
</dbReference>
<dbReference type="GO" id="GO:0015969">
    <property type="term" value="P:guanosine tetraphosphate metabolic process"/>
    <property type="evidence" value="ECO:0007669"/>
    <property type="project" value="InterPro"/>
</dbReference>
<accession>A0A931G5W3</accession>
<protein>
    <recommendedName>
        <fullName evidence="1">RelA/SpoT domain-containing protein</fullName>
    </recommendedName>
</protein>
<name>A0A931G5W3_9MICC</name>
<sequence>MSVNVLSERHEAEKPHLEAALKAWKKNLENLARPIDRNVLVDGRVKELQSLLVKAYKDGPASPRSWDAFGDLVALKVVFPTLAGAETFTTKLKDLARCKGIACSLDSRRSAPEKLEYSSDQFDLCDPEICDAAGNGLKVEVQVRTVASDAWYMVDHRLRYKNATKLPENLRRRVLRLIVLTELFDAEVDSLIKDVNAYESDTPAGLFNRMKELFTDFTKSYTPSARPEGLFETLLSAYNEKDQLALVDKLRDLLAEDGAHLRQVMSEHKNGAENYVEKYDWLYMQPEVLLVADLARKPRLLASTVENTDFEQLVNNMADELKVN</sequence>
<evidence type="ECO:0000313" key="3">
    <source>
        <dbReference type="Proteomes" id="UP000655366"/>
    </source>
</evidence>